<evidence type="ECO:0000313" key="6">
    <source>
        <dbReference type="Proteomes" id="UP001497600"/>
    </source>
</evidence>
<evidence type="ECO:0000256" key="3">
    <source>
        <dbReference type="SAM" id="Phobius"/>
    </source>
</evidence>
<dbReference type="Pfam" id="PF10104">
    <property type="entry name" value="Brr6_like_C_C"/>
    <property type="match status" value="1"/>
</dbReference>
<protein>
    <recommendedName>
        <fullName evidence="4">Brl1/Brr6 domain-containing protein</fullName>
    </recommendedName>
</protein>
<feature type="compositionally biased region" description="Polar residues" evidence="2">
    <location>
        <begin position="31"/>
        <end position="97"/>
    </location>
</feature>
<feature type="compositionally biased region" description="Low complexity" evidence="2">
    <location>
        <begin position="1"/>
        <end position="16"/>
    </location>
</feature>
<sequence>MGADDSFSLSFLDPSDVLGTTLTEDSPIRSRYTTPKSDSREQSLSTASDLSPINLEDLTTPSKNNESSTRQSYQSILKNSPTKTPREGSTSSGNNLGSARGRVLFSPTKEIRSFRIDSHHYEENEVDVTEEEQSDESDESELIIRRRGKSGDSSSSKKSKFNLIDPNTPYVLSLYLQFAFNFLVLSFVIYFLFIFIKTISSDVNHKIDIYVTNSIEEIKHCTREYNRNNCSPDIRAPVLEKSCTMWKKCMDRDPQKIGRSKVTAETLADIINGFLKPISWKSLVFINMLMWSVVATNVAFGSYRNSTRINSPKKNNDNDIYKSEVLRLRAQVAELESKLKLIDSERGTATLAISSSENSLYYTPLR</sequence>
<dbReference type="InterPro" id="IPR040202">
    <property type="entry name" value="Brl1/Brr6"/>
</dbReference>
<dbReference type="Proteomes" id="UP001497600">
    <property type="component" value="Chromosome H"/>
</dbReference>
<dbReference type="SMART" id="SM01042">
    <property type="entry name" value="Brr6_like_C_C"/>
    <property type="match status" value="1"/>
</dbReference>
<evidence type="ECO:0000313" key="5">
    <source>
        <dbReference type="EMBL" id="CAK7921493.1"/>
    </source>
</evidence>
<keyword evidence="1" id="KW-0175">Coiled coil</keyword>
<evidence type="ECO:0000256" key="1">
    <source>
        <dbReference type="SAM" id="Coils"/>
    </source>
</evidence>
<dbReference type="PANTHER" id="PTHR28136">
    <property type="entry name" value="NUCLEUS EXPORT PROTEIN BRR6"/>
    <property type="match status" value="1"/>
</dbReference>
<proteinExistence type="predicted"/>
<feature type="domain" description="Brl1/Brr6" evidence="4">
    <location>
        <begin position="172"/>
        <end position="304"/>
    </location>
</feature>
<keyword evidence="3" id="KW-0812">Transmembrane</keyword>
<feature type="coiled-coil region" evidence="1">
    <location>
        <begin position="318"/>
        <end position="345"/>
    </location>
</feature>
<reference evidence="5 6" key="1">
    <citation type="submission" date="2024-01" db="EMBL/GenBank/DDBJ databases">
        <authorList>
            <consortium name="Genoscope - CEA"/>
            <person name="William W."/>
        </authorList>
    </citation>
    <scope>NUCLEOTIDE SEQUENCE [LARGE SCALE GENOMIC DNA]</scope>
    <source>
        <strain evidence="5 6">29B2s-10</strain>
    </source>
</reference>
<organism evidence="5 6">
    <name type="scientific">[Candida] anglica</name>
    <dbReference type="NCBI Taxonomy" id="148631"/>
    <lineage>
        <taxon>Eukaryota</taxon>
        <taxon>Fungi</taxon>
        <taxon>Dikarya</taxon>
        <taxon>Ascomycota</taxon>
        <taxon>Saccharomycotina</taxon>
        <taxon>Pichiomycetes</taxon>
        <taxon>Debaryomycetaceae</taxon>
        <taxon>Kurtzmaniella</taxon>
    </lineage>
</organism>
<evidence type="ECO:0000256" key="2">
    <source>
        <dbReference type="SAM" id="MobiDB-lite"/>
    </source>
</evidence>
<dbReference type="EMBL" id="OZ004260">
    <property type="protein sequence ID" value="CAK7921493.1"/>
    <property type="molecule type" value="Genomic_DNA"/>
</dbReference>
<keyword evidence="3" id="KW-1133">Transmembrane helix</keyword>
<feature type="transmembrane region" description="Helical" evidence="3">
    <location>
        <begin position="174"/>
        <end position="196"/>
    </location>
</feature>
<feature type="region of interest" description="Disordered" evidence="2">
    <location>
        <begin position="1"/>
        <end position="100"/>
    </location>
</feature>
<name>A0ABP0EP95_9ASCO</name>
<dbReference type="InterPro" id="IPR018767">
    <property type="entry name" value="Brl1/Brr6_dom"/>
</dbReference>
<keyword evidence="6" id="KW-1185">Reference proteome</keyword>
<accession>A0ABP0EP95</accession>
<gene>
    <name evidence="5" type="ORF">CAAN4_H14928</name>
</gene>
<feature type="region of interest" description="Disordered" evidence="2">
    <location>
        <begin position="123"/>
        <end position="159"/>
    </location>
</feature>
<dbReference type="PANTHER" id="PTHR28136:SF1">
    <property type="entry name" value="NUCLEUS EXPORT PROTEIN BRL1"/>
    <property type="match status" value="1"/>
</dbReference>
<keyword evidence="3" id="KW-0472">Membrane</keyword>
<feature type="compositionally biased region" description="Acidic residues" evidence="2">
    <location>
        <begin position="124"/>
        <end position="141"/>
    </location>
</feature>
<evidence type="ECO:0000259" key="4">
    <source>
        <dbReference type="SMART" id="SM01042"/>
    </source>
</evidence>